<comment type="subcellular location">
    <subcellularLocation>
        <location evidence="1">Membrane</location>
        <topology evidence="1">Multi-pass membrane protein</topology>
    </subcellularLocation>
</comment>
<name>A0A511AVI5_9LACT</name>
<dbReference type="AlphaFoldDB" id="A0A511AVI5"/>
<dbReference type="PANTHER" id="PTHR21716:SF69">
    <property type="entry name" value="TRANSPORT PROTEIN YUBA-RELATED"/>
    <property type="match status" value="1"/>
</dbReference>
<dbReference type="EMBL" id="BJUY01000046">
    <property type="protein sequence ID" value="GEK92219.1"/>
    <property type="molecule type" value="Genomic_DNA"/>
</dbReference>
<dbReference type="InterPro" id="IPR002549">
    <property type="entry name" value="AI-2E-like"/>
</dbReference>
<reference evidence="8 9" key="1">
    <citation type="submission" date="2019-07" db="EMBL/GenBank/DDBJ databases">
        <title>Whole genome shotgun sequence of Alkalibacterium kapii NBRC 103247.</title>
        <authorList>
            <person name="Hosoyama A."/>
            <person name="Uohara A."/>
            <person name="Ohji S."/>
            <person name="Ichikawa N."/>
        </authorList>
    </citation>
    <scope>NUCLEOTIDE SEQUENCE [LARGE SCALE GENOMIC DNA]</scope>
    <source>
        <strain evidence="8 9">NBRC 103247</strain>
    </source>
</reference>
<gene>
    <name evidence="8" type="ORF">AKA01nite_18410</name>
</gene>
<dbReference type="GO" id="GO:0005886">
    <property type="term" value="C:plasma membrane"/>
    <property type="evidence" value="ECO:0007669"/>
    <property type="project" value="UniProtKB-SubCell"/>
</dbReference>
<dbReference type="Proteomes" id="UP000321662">
    <property type="component" value="Unassembled WGS sequence"/>
</dbReference>
<dbReference type="OrthoDB" id="9793390at2"/>
<feature type="region of interest" description="Disordered" evidence="6">
    <location>
        <begin position="408"/>
        <end position="435"/>
    </location>
</feature>
<feature type="transmembrane region" description="Helical" evidence="7">
    <location>
        <begin position="289"/>
        <end position="306"/>
    </location>
</feature>
<evidence type="ECO:0000256" key="3">
    <source>
        <dbReference type="ARBA" id="ARBA00022692"/>
    </source>
</evidence>
<evidence type="ECO:0000313" key="9">
    <source>
        <dbReference type="Proteomes" id="UP000321662"/>
    </source>
</evidence>
<feature type="compositionally biased region" description="Basic and acidic residues" evidence="6">
    <location>
        <begin position="411"/>
        <end position="435"/>
    </location>
</feature>
<proteinExistence type="inferred from homology"/>
<evidence type="ECO:0000256" key="7">
    <source>
        <dbReference type="SAM" id="Phobius"/>
    </source>
</evidence>
<feature type="transmembrane region" description="Helical" evidence="7">
    <location>
        <begin position="83"/>
        <end position="103"/>
    </location>
</feature>
<comment type="caution">
    <text evidence="8">The sequence shown here is derived from an EMBL/GenBank/DDBJ whole genome shotgun (WGS) entry which is preliminary data.</text>
</comment>
<dbReference type="GO" id="GO:0055085">
    <property type="term" value="P:transmembrane transport"/>
    <property type="evidence" value="ECO:0007669"/>
    <property type="project" value="TreeGrafter"/>
</dbReference>
<accession>A0A511AVI5</accession>
<evidence type="ECO:0000256" key="6">
    <source>
        <dbReference type="SAM" id="MobiDB-lite"/>
    </source>
</evidence>
<evidence type="ECO:0000313" key="8">
    <source>
        <dbReference type="EMBL" id="GEK92219.1"/>
    </source>
</evidence>
<keyword evidence="9" id="KW-1185">Reference proteome</keyword>
<feature type="transmembrane region" description="Helical" evidence="7">
    <location>
        <begin position="12"/>
        <end position="32"/>
    </location>
</feature>
<keyword evidence="5 7" id="KW-0472">Membrane</keyword>
<sequence>MKKTRWISFLGASNLIYSLVVLILLGIAFFLFNQVSYIFTPLLVLISNILIPSVIALLLYYLFNPLIDFMEKHKVKRIISVSLLFLVIIGLLTLGIILLYPLLENQVTMFINEFPSFIDSLSASIPRWVENLPFEAEIQSFVQEGENFISGIPDNINQYLSEGFSGLSSFVTGLTNVVVTLVTFPIILFFLLKDEQRFFRAFLSVAPPKWRQDLIRVSSELNTQVGAYVKGQLIVASSIGVMMFIGFSIIGLRYNGVLAIIAAFTSVIPYIGPALAFVPALIIALIDSWWMVVQLVIVWMVVQFIDGNLIEPNVYGKQLNVHPLTIIIVLLVMGDLLGLFGLIFGVPIYAILKVLVVYVFQQFKKRYNKYYGDVAGEYEVKPIEMAVSGEKKASSQLMRTIDIAKLKRSKVKDQQEDNKEDKEKKTDNTEHKTKE</sequence>
<feature type="transmembrane region" description="Helical" evidence="7">
    <location>
        <begin position="233"/>
        <end position="252"/>
    </location>
</feature>
<comment type="similarity">
    <text evidence="2">Belongs to the autoinducer-2 exporter (AI-2E) (TC 2.A.86) family.</text>
</comment>
<keyword evidence="4 7" id="KW-1133">Transmembrane helix</keyword>
<keyword evidence="3 7" id="KW-0812">Transmembrane</keyword>
<feature type="transmembrane region" description="Helical" evidence="7">
    <location>
        <begin position="326"/>
        <end position="359"/>
    </location>
</feature>
<evidence type="ECO:0000256" key="4">
    <source>
        <dbReference type="ARBA" id="ARBA00022989"/>
    </source>
</evidence>
<dbReference type="RefSeq" id="WP_146925023.1">
    <property type="nucleotide sequence ID" value="NZ_BJUY01000046.1"/>
</dbReference>
<protein>
    <submittedName>
        <fullName evidence="8">AI-2E family transporter</fullName>
    </submittedName>
</protein>
<evidence type="ECO:0000256" key="1">
    <source>
        <dbReference type="ARBA" id="ARBA00004141"/>
    </source>
</evidence>
<dbReference type="Pfam" id="PF01594">
    <property type="entry name" value="AI-2E_transport"/>
    <property type="match status" value="1"/>
</dbReference>
<dbReference type="PANTHER" id="PTHR21716">
    <property type="entry name" value="TRANSMEMBRANE PROTEIN"/>
    <property type="match status" value="1"/>
</dbReference>
<feature type="transmembrane region" description="Helical" evidence="7">
    <location>
        <begin position="258"/>
        <end position="282"/>
    </location>
</feature>
<evidence type="ECO:0000256" key="5">
    <source>
        <dbReference type="ARBA" id="ARBA00023136"/>
    </source>
</evidence>
<organism evidence="8 9">
    <name type="scientific">Alkalibacterium kapii</name>
    <dbReference type="NCBI Taxonomy" id="426704"/>
    <lineage>
        <taxon>Bacteria</taxon>
        <taxon>Bacillati</taxon>
        <taxon>Bacillota</taxon>
        <taxon>Bacilli</taxon>
        <taxon>Lactobacillales</taxon>
        <taxon>Carnobacteriaceae</taxon>
        <taxon>Alkalibacterium</taxon>
    </lineage>
</organism>
<evidence type="ECO:0000256" key="2">
    <source>
        <dbReference type="ARBA" id="ARBA00009773"/>
    </source>
</evidence>
<feature type="transmembrane region" description="Helical" evidence="7">
    <location>
        <begin position="38"/>
        <end position="63"/>
    </location>
</feature>
<feature type="transmembrane region" description="Helical" evidence="7">
    <location>
        <begin position="170"/>
        <end position="192"/>
    </location>
</feature>